<evidence type="ECO:0000256" key="1">
    <source>
        <dbReference type="SAM" id="MobiDB-lite"/>
    </source>
</evidence>
<protein>
    <submittedName>
        <fullName evidence="2">Uncharacterized protein</fullName>
    </submittedName>
</protein>
<dbReference type="RefSeq" id="WP_245612606.1">
    <property type="nucleotide sequence ID" value="NZ_AXCW01000210.1"/>
</dbReference>
<gene>
    <name evidence="2" type="ORF">N866_07275</name>
</gene>
<organism evidence="2 3">
    <name type="scientific">Actinotalea ferrariae CF5-4</name>
    <dbReference type="NCBI Taxonomy" id="948458"/>
    <lineage>
        <taxon>Bacteria</taxon>
        <taxon>Bacillati</taxon>
        <taxon>Actinomycetota</taxon>
        <taxon>Actinomycetes</taxon>
        <taxon>Micrococcales</taxon>
        <taxon>Cellulomonadaceae</taxon>
        <taxon>Actinotalea</taxon>
    </lineage>
</organism>
<evidence type="ECO:0000313" key="3">
    <source>
        <dbReference type="Proteomes" id="UP000019753"/>
    </source>
</evidence>
<keyword evidence="3" id="KW-1185">Reference proteome</keyword>
<name>A0A021VN99_9CELL</name>
<feature type="region of interest" description="Disordered" evidence="1">
    <location>
        <begin position="430"/>
        <end position="452"/>
    </location>
</feature>
<comment type="caution">
    <text evidence="2">The sequence shown here is derived from an EMBL/GenBank/DDBJ whole genome shotgun (WGS) entry which is preliminary data.</text>
</comment>
<feature type="compositionally biased region" description="Polar residues" evidence="1">
    <location>
        <begin position="1"/>
        <end position="10"/>
    </location>
</feature>
<accession>A0A021VN99</accession>
<sequence length="452" mass="47759">MTDDASSTVEALSGSRDVAAGAEAPTGQHGAALDLLAVDHEVELIGDGEGLAVIGPASAVARYLAAAGFAESRDLELPRLRSLLSSGGAAAQAGSEIAANSGRWVKLTKESAQALSKSPLMKGSRPGVSRAISMEDGKTKMILELVRTPGALAASPALLAGVGGLMAQLAMQQTMDEITDYLAVIDAKVDDVLRNQKDAVLADMIGAGIVIDEAMTVREQVGRVSEVTWSKVQATAMTIARTQAYALGQLGRLAEKVERTTRVSELADVAKTIEPTVGEWLAVLARCFQLNEAIAVLELDRVVDASPDELDRHRIALGTARAGRRDMIADTTQRLLSRIDAAARAANAKVLLHPTASPAVVRSRNEVASAVADLHAHLGIEVGAQAVDARRWLDAATDVRDRVRETGEDGIEVVRRAGVGAVDQTRAVSDRVTREVMERARRQRGDRGSPEN</sequence>
<reference evidence="2 3" key="1">
    <citation type="submission" date="2014-01" db="EMBL/GenBank/DDBJ databases">
        <title>Actinotalea ferrariae CF5-4.</title>
        <authorList>
            <person name="Chen F."/>
            <person name="Li Y."/>
            <person name="Wang G."/>
        </authorList>
    </citation>
    <scope>NUCLEOTIDE SEQUENCE [LARGE SCALE GENOMIC DNA]</scope>
    <source>
        <strain evidence="2 3">CF5-4</strain>
    </source>
</reference>
<feature type="region of interest" description="Disordered" evidence="1">
    <location>
        <begin position="1"/>
        <end position="24"/>
    </location>
</feature>
<dbReference type="AlphaFoldDB" id="A0A021VN99"/>
<dbReference type="EMBL" id="AXCW01000210">
    <property type="protein sequence ID" value="EYR62583.1"/>
    <property type="molecule type" value="Genomic_DNA"/>
</dbReference>
<proteinExistence type="predicted"/>
<dbReference type="Proteomes" id="UP000019753">
    <property type="component" value="Unassembled WGS sequence"/>
</dbReference>
<evidence type="ECO:0000313" key="2">
    <source>
        <dbReference type="EMBL" id="EYR62583.1"/>
    </source>
</evidence>